<reference evidence="6" key="1">
    <citation type="submission" date="2015-06" db="EMBL/GenBank/DDBJ databases">
        <authorList>
            <person name="Bertelli C."/>
        </authorList>
    </citation>
    <scope>NUCLEOTIDE SEQUENCE [LARGE SCALE GENOMIC DNA]</scope>
    <source>
        <strain evidence="6">CRIB-30</strain>
    </source>
</reference>
<keyword evidence="5" id="KW-0030">Aminoacyl-tRNA synthetase</keyword>
<dbReference type="Gene3D" id="3.30.930.10">
    <property type="entry name" value="Bira Bifunctional Protein, Domain 2"/>
    <property type="match status" value="1"/>
</dbReference>
<evidence type="ECO:0000313" key="6">
    <source>
        <dbReference type="Proteomes" id="UP000220251"/>
    </source>
</evidence>
<organism evidence="5 6">
    <name type="scientific">Estrella lausannensis</name>
    <dbReference type="NCBI Taxonomy" id="483423"/>
    <lineage>
        <taxon>Bacteria</taxon>
        <taxon>Pseudomonadati</taxon>
        <taxon>Chlamydiota</taxon>
        <taxon>Chlamydiia</taxon>
        <taxon>Parachlamydiales</taxon>
        <taxon>Candidatus Criblamydiaceae</taxon>
        <taxon>Estrella</taxon>
    </lineage>
</organism>
<dbReference type="PANTHER" id="PTHR42918:SF6">
    <property type="entry name" value="ELONGATION FACTOR P--(R)-BETA-LYSINE LIGASE"/>
    <property type="match status" value="1"/>
</dbReference>
<evidence type="ECO:0000259" key="4">
    <source>
        <dbReference type="PROSITE" id="PS50862"/>
    </source>
</evidence>
<dbReference type="SUPFAM" id="SSF55681">
    <property type="entry name" value="Class II aaRS and biotin synthetases"/>
    <property type="match status" value="1"/>
</dbReference>
<dbReference type="Pfam" id="PF00152">
    <property type="entry name" value="tRNA-synt_2"/>
    <property type="match status" value="1"/>
</dbReference>
<keyword evidence="2" id="KW-0547">Nucleotide-binding</keyword>
<evidence type="ECO:0000256" key="1">
    <source>
        <dbReference type="ARBA" id="ARBA00022598"/>
    </source>
</evidence>
<dbReference type="NCBIfam" id="NF006828">
    <property type="entry name" value="PRK09350.1"/>
    <property type="match status" value="1"/>
</dbReference>
<dbReference type="PROSITE" id="PS50862">
    <property type="entry name" value="AA_TRNA_LIGASE_II"/>
    <property type="match status" value="1"/>
</dbReference>
<dbReference type="NCBIfam" id="TIGR00462">
    <property type="entry name" value="genX"/>
    <property type="match status" value="1"/>
</dbReference>
<dbReference type="InterPro" id="IPR006195">
    <property type="entry name" value="aa-tRNA-synth_II"/>
</dbReference>
<dbReference type="InterPro" id="IPR004525">
    <property type="entry name" value="EpmA"/>
</dbReference>
<keyword evidence="1 5" id="KW-0436">Ligase</keyword>
<evidence type="ECO:0000256" key="2">
    <source>
        <dbReference type="ARBA" id="ARBA00022741"/>
    </source>
</evidence>
<evidence type="ECO:0000256" key="3">
    <source>
        <dbReference type="ARBA" id="ARBA00022840"/>
    </source>
</evidence>
<dbReference type="EMBL" id="CWGJ01000006">
    <property type="protein sequence ID" value="CRX37697.1"/>
    <property type="molecule type" value="Genomic_DNA"/>
</dbReference>
<dbReference type="GO" id="GO:0004824">
    <property type="term" value="F:lysine-tRNA ligase activity"/>
    <property type="evidence" value="ECO:0007669"/>
    <property type="project" value="UniProtKB-EC"/>
</dbReference>
<gene>
    <name evidence="5" type="primary">genX</name>
    <name evidence="5" type="ORF">ELAC_0336</name>
</gene>
<keyword evidence="6" id="KW-1185">Reference proteome</keyword>
<evidence type="ECO:0000313" key="5">
    <source>
        <dbReference type="EMBL" id="CRX37697.1"/>
    </source>
</evidence>
<dbReference type="OrthoDB" id="9802326at2"/>
<dbReference type="GO" id="GO:0006430">
    <property type="term" value="P:lysyl-tRNA aminoacylation"/>
    <property type="evidence" value="ECO:0007669"/>
    <property type="project" value="InterPro"/>
</dbReference>
<protein>
    <submittedName>
        <fullName evidence="5">Putative lysyl-tRNA synthetase-like protein</fullName>
        <ecNumber evidence="5">6.1.1.6</ecNumber>
    </submittedName>
</protein>
<dbReference type="GO" id="GO:0005524">
    <property type="term" value="F:ATP binding"/>
    <property type="evidence" value="ECO:0007669"/>
    <property type="project" value="UniProtKB-KW"/>
</dbReference>
<proteinExistence type="predicted"/>
<dbReference type="AlphaFoldDB" id="A0A0H5DND9"/>
<dbReference type="GO" id="GO:0005829">
    <property type="term" value="C:cytosol"/>
    <property type="evidence" value="ECO:0007669"/>
    <property type="project" value="TreeGrafter"/>
</dbReference>
<dbReference type="GO" id="GO:0000049">
    <property type="term" value="F:tRNA binding"/>
    <property type="evidence" value="ECO:0007669"/>
    <property type="project" value="TreeGrafter"/>
</dbReference>
<dbReference type="PANTHER" id="PTHR42918">
    <property type="entry name" value="LYSYL-TRNA SYNTHETASE"/>
    <property type="match status" value="1"/>
</dbReference>
<accession>A0A0H5DND9</accession>
<dbReference type="Proteomes" id="UP000220251">
    <property type="component" value="Unassembled WGS sequence"/>
</dbReference>
<feature type="domain" description="Aminoacyl-transfer RNA synthetases class-II family profile" evidence="4">
    <location>
        <begin position="19"/>
        <end position="307"/>
    </location>
</feature>
<sequence>MSPVSQASLAHKINVLKDRSLMLKRARSFFYERNLLEVDCPALSRGTSVDEHIDLIATDDGRHLFSSPEYGMKRLLASGSGDIFQLSHVYRAGEVGKKHQPEFMMAEWYRLGFTFSEMIEETLDFIRLFIGPTPAVYQTYRDLFQEMTGLDPFETDEKGLTQFLQKHSIDFPDDVKDDKDSLLNLIVALHIEPRLPHDELFVLTHYPGSQAALAKKVKDGKYDVAERFEVYHKGLELANGYHELSDPKEQRARLIESNRLRLERGKKTLPIDEHFLSALEQGLPDCCGVAVGFDRLMMLRHDIHKIDDVIALSFDETN</sequence>
<dbReference type="EC" id="6.1.1.6" evidence="5"/>
<keyword evidence="3" id="KW-0067">ATP-binding</keyword>
<dbReference type="InterPro" id="IPR045864">
    <property type="entry name" value="aa-tRNA-synth_II/BPL/LPL"/>
</dbReference>
<dbReference type="InterPro" id="IPR004364">
    <property type="entry name" value="Aa-tRNA-synt_II"/>
</dbReference>
<name>A0A0H5DND9_9BACT</name>